<protein>
    <submittedName>
        <fullName evidence="1">Uncharacterized protein</fullName>
    </submittedName>
</protein>
<dbReference type="InterPro" id="IPR006476">
    <property type="entry name" value="CHP01589_pln"/>
</dbReference>
<gene>
    <name evidence="1" type="ORF">Zm00014a_034098</name>
</gene>
<dbReference type="AlphaFoldDB" id="A0A3L6E354"/>
<name>A0A3L6E354_MAIZE</name>
<dbReference type="Proteomes" id="UP000251960">
    <property type="component" value="Chromosome 7"/>
</dbReference>
<dbReference type="Pfam" id="PF09713">
    <property type="entry name" value="A_thal_3526"/>
    <property type="match status" value="1"/>
</dbReference>
<proteinExistence type="predicted"/>
<sequence length="83" mass="9237">MAPGAGDNSDPASYIHTVIKYPICGRRSWVMEQVQHLIERCMTFGMSMEEYMEALAKRADVQPVVTSTGYYSSSSRDELGISV</sequence>
<reference evidence="1" key="1">
    <citation type="journal article" date="2018" name="Nat. Genet.">
        <title>Extensive intraspecific gene order and gene structural variations between Mo17 and other maize genomes.</title>
        <authorList>
            <person name="Sun S."/>
            <person name="Zhou Y."/>
            <person name="Chen J."/>
            <person name="Shi J."/>
            <person name="Zhao H."/>
            <person name="Zhao H."/>
            <person name="Song W."/>
            <person name="Zhang M."/>
            <person name="Cui Y."/>
            <person name="Dong X."/>
            <person name="Liu H."/>
            <person name="Ma X."/>
            <person name="Jiao Y."/>
            <person name="Wang B."/>
            <person name="Wei X."/>
            <person name="Stein J.C."/>
            <person name="Glaubitz J.C."/>
            <person name="Lu F."/>
            <person name="Yu G."/>
            <person name="Liang C."/>
            <person name="Fengler K."/>
            <person name="Li B."/>
            <person name="Rafalski A."/>
            <person name="Schnable P.S."/>
            <person name="Ware D.H."/>
            <person name="Buckler E.S."/>
            <person name="Lai J."/>
        </authorList>
    </citation>
    <scope>NUCLEOTIDE SEQUENCE [LARGE SCALE GENOMIC DNA]</scope>
    <source>
        <tissue evidence="1">Seedling</tissue>
    </source>
</reference>
<organism evidence="1">
    <name type="scientific">Zea mays</name>
    <name type="common">Maize</name>
    <dbReference type="NCBI Taxonomy" id="4577"/>
    <lineage>
        <taxon>Eukaryota</taxon>
        <taxon>Viridiplantae</taxon>
        <taxon>Streptophyta</taxon>
        <taxon>Embryophyta</taxon>
        <taxon>Tracheophyta</taxon>
        <taxon>Spermatophyta</taxon>
        <taxon>Magnoliopsida</taxon>
        <taxon>Liliopsida</taxon>
        <taxon>Poales</taxon>
        <taxon>Poaceae</taxon>
        <taxon>PACMAD clade</taxon>
        <taxon>Panicoideae</taxon>
        <taxon>Andropogonodae</taxon>
        <taxon>Andropogoneae</taxon>
        <taxon>Tripsacinae</taxon>
        <taxon>Zea</taxon>
    </lineage>
</organism>
<dbReference type="PANTHER" id="PTHR31871:SF61">
    <property type="entry name" value="OS06G0705300 PROTEIN"/>
    <property type="match status" value="1"/>
</dbReference>
<dbReference type="ExpressionAtlas" id="A0A3L6E354">
    <property type="expression patterns" value="baseline and differential"/>
</dbReference>
<comment type="caution">
    <text evidence="1">The sequence shown here is derived from an EMBL/GenBank/DDBJ whole genome shotgun (WGS) entry which is preliminary data.</text>
</comment>
<accession>A0A3L6E354</accession>
<dbReference type="PANTHER" id="PTHR31871">
    <property type="entry name" value="OS02G0137100 PROTEIN"/>
    <property type="match status" value="1"/>
</dbReference>
<dbReference type="EMBL" id="NCVQ01000008">
    <property type="protein sequence ID" value="PWZ15364.1"/>
    <property type="molecule type" value="Genomic_DNA"/>
</dbReference>
<dbReference type="NCBIfam" id="TIGR01589">
    <property type="entry name" value="A_thal_3526"/>
    <property type="match status" value="1"/>
</dbReference>
<evidence type="ECO:0000313" key="1">
    <source>
        <dbReference type="EMBL" id="PWZ15364.1"/>
    </source>
</evidence>